<feature type="transmembrane region" description="Helical" evidence="1">
    <location>
        <begin position="15"/>
        <end position="36"/>
    </location>
</feature>
<dbReference type="EMBL" id="ML014132">
    <property type="protein sequence ID" value="RKP02943.1"/>
    <property type="molecule type" value="Genomic_DNA"/>
</dbReference>
<dbReference type="Proteomes" id="UP000274922">
    <property type="component" value="Unassembled WGS sequence"/>
</dbReference>
<dbReference type="OrthoDB" id="2096450at2759"/>
<keyword evidence="1" id="KW-0472">Membrane</keyword>
<evidence type="ECO:0000313" key="3">
    <source>
        <dbReference type="Proteomes" id="UP000274922"/>
    </source>
</evidence>
<reference evidence="3" key="1">
    <citation type="journal article" date="2018" name="Nat. Microbiol.">
        <title>Leveraging single-cell genomics to expand the fungal tree of life.</title>
        <authorList>
            <person name="Ahrendt S.R."/>
            <person name="Quandt C.A."/>
            <person name="Ciobanu D."/>
            <person name="Clum A."/>
            <person name="Salamov A."/>
            <person name="Andreopoulos B."/>
            <person name="Cheng J.F."/>
            <person name="Woyke T."/>
            <person name="Pelin A."/>
            <person name="Henrissat B."/>
            <person name="Reynolds N.K."/>
            <person name="Benny G.L."/>
            <person name="Smith M.E."/>
            <person name="James T.Y."/>
            <person name="Grigoriev I.V."/>
        </authorList>
    </citation>
    <scope>NUCLEOTIDE SEQUENCE [LARGE SCALE GENOMIC DNA]</scope>
    <source>
        <strain evidence="3">ATCC 52028</strain>
    </source>
</reference>
<dbReference type="Pfam" id="PF04911">
    <property type="entry name" value="ATP-synt_J"/>
    <property type="match status" value="1"/>
</dbReference>
<dbReference type="InterPro" id="IPR006995">
    <property type="entry name" value="ATP_synth_F0_jsu"/>
</dbReference>
<feature type="non-terminal residue" evidence="2">
    <location>
        <position position="1"/>
    </location>
</feature>
<sequence>VFGSKVYQSSFLKMYWPFMMTGTFMFYSITAAHTALMNDPYDKWNNIMASTKKSGEETAELNKASDW</sequence>
<dbReference type="GO" id="GO:0015986">
    <property type="term" value="P:proton motive force-driven ATP synthesis"/>
    <property type="evidence" value="ECO:0007669"/>
    <property type="project" value="InterPro"/>
</dbReference>
<dbReference type="STRING" id="1555241.A0A4P9XC04"/>
<protein>
    <submittedName>
        <fullName evidence="2">Uncharacterized protein</fullName>
    </submittedName>
</protein>
<proteinExistence type="predicted"/>
<feature type="non-terminal residue" evidence="2">
    <location>
        <position position="67"/>
    </location>
</feature>
<organism evidence="2 3">
    <name type="scientific">Caulochytrium protostelioides</name>
    <dbReference type="NCBI Taxonomy" id="1555241"/>
    <lineage>
        <taxon>Eukaryota</taxon>
        <taxon>Fungi</taxon>
        <taxon>Fungi incertae sedis</taxon>
        <taxon>Chytridiomycota</taxon>
        <taxon>Chytridiomycota incertae sedis</taxon>
        <taxon>Chytridiomycetes</taxon>
        <taxon>Caulochytriales</taxon>
        <taxon>Caulochytriaceae</taxon>
        <taxon>Caulochytrium</taxon>
    </lineage>
</organism>
<evidence type="ECO:0000313" key="2">
    <source>
        <dbReference type="EMBL" id="RKP02943.1"/>
    </source>
</evidence>
<dbReference type="GO" id="GO:0045259">
    <property type="term" value="C:proton-transporting ATP synthase complex"/>
    <property type="evidence" value="ECO:0007669"/>
    <property type="project" value="InterPro"/>
</dbReference>
<gene>
    <name evidence="2" type="ORF">CXG81DRAFT_3347</name>
</gene>
<keyword evidence="3" id="KW-1185">Reference proteome</keyword>
<dbReference type="GO" id="GO:0015078">
    <property type="term" value="F:proton transmembrane transporter activity"/>
    <property type="evidence" value="ECO:0007669"/>
    <property type="project" value="InterPro"/>
</dbReference>
<keyword evidence="1" id="KW-0812">Transmembrane</keyword>
<accession>A0A4P9XC04</accession>
<name>A0A4P9XC04_9FUNG</name>
<dbReference type="AlphaFoldDB" id="A0A4P9XC04"/>
<evidence type="ECO:0000256" key="1">
    <source>
        <dbReference type="SAM" id="Phobius"/>
    </source>
</evidence>
<keyword evidence="1" id="KW-1133">Transmembrane helix</keyword>